<reference evidence="3" key="3">
    <citation type="submission" date="2025-08" db="UniProtKB">
        <authorList>
            <consortium name="Ensembl"/>
        </authorList>
    </citation>
    <scope>IDENTIFICATION</scope>
    <source>
        <strain evidence="3">C57BL/6J</strain>
    </source>
</reference>
<proteinExistence type="predicted"/>
<keyword evidence="2" id="KW-0472">Membrane</keyword>
<keyword evidence="2" id="KW-1133">Transmembrane helix</keyword>
<accession>A0A494BB48</accession>
<evidence type="ECO:0000313" key="4">
    <source>
        <dbReference type="MGI" id="MGI:95298"/>
    </source>
</evidence>
<dbReference type="VEuPathDB" id="HostDB:ENSMUSG00000057561"/>
<evidence type="ECO:0000256" key="1">
    <source>
        <dbReference type="SAM" id="MobiDB-lite"/>
    </source>
</evidence>
<dbReference type="OrthoDB" id="274995at2759"/>
<evidence type="ECO:0000256" key="2">
    <source>
        <dbReference type="SAM" id="Phobius"/>
    </source>
</evidence>
<name>A0A494BB48_MOUSE</name>
<reference evidence="3 5" key="2">
    <citation type="journal article" date="2011" name="PLoS Biol.">
        <title>Modernizing reference genome assemblies.</title>
        <authorList>
            <person name="Church D.M."/>
            <person name="Schneider V.A."/>
            <person name="Graves T."/>
            <person name="Auger K."/>
            <person name="Cunningham F."/>
            <person name="Bouk N."/>
            <person name="Chen H.C."/>
            <person name="Agarwala R."/>
            <person name="McLaren W.M."/>
            <person name="Ritchie G.R."/>
            <person name="Albracht D."/>
            <person name="Kremitzki M."/>
            <person name="Rock S."/>
            <person name="Kotkiewicz H."/>
            <person name="Kremitzki C."/>
            <person name="Wollam A."/>
            <person name="Trani L."/>
            <person name="Fulton L."/>
            <person name="Fulton R."/>
            <person name="Matthews L."/>
            <person name="Whitehead S."/>
            <person name="Chow W."/>
            <person name="Torrance J."/>
            <person name="Dunn M."/>
            <person name="Harden G."/>
            <person name="Threadgold G."/>
            <person name="Wood J."/>
            <person name="Collins J."/>
            <person name="Heath P."/>
            <person name="Griffiths G."/>
            <person name="Pelan S."/>
            <person name="Grafham D."/>
            <person name="Eichler E.E."/>
            <person name="Weinstock G."/>
            <person name="Mardis E.R."/>
            <person name="Wilson R.K."/>
            <person name="Howe K."/>
            <person name="Flicek P."/>
            <person name="Hubbard T."/>
        </authorList>
    </citation>
    <scope>NUCLEOTIDE SEQUENCE [LARGE SCALE GENOMIC DNA]</scope>
    <source>
        <strain evidence="3 5">C57BL/6J</strain>
    </source>
</reference>
<feature type="transmembrane region" description="Helical" evidence="2">
    <location>
        <begin position="129"/>
        <end position="148"/>
    </location>
</feature>
<dbReference type="ExpressionAtlas" id="A0A494BB48">
    <property type="expression patterns" value="baseline and differential"/>
</dbReference>
<dbReference type="Ensembl" id="ENSMUST00000236497.2">
    <property type="protein sequence ID" value="ENSMUSP00000158364.2"/>
    <property type="gene ID" value="ENSMUSG00000057561.12"/>
</dbReference>
<dbReference type="MGI" id="MGI:95298">
    <property type="gene designation" value="Eif1a"/>
</dbReference>
<keyword evidence="2" id="KW-0812">Transmembrane</keyword>
<organism evidence="3 5">
    <name type="scientific">Mus musculus</name>
    <name type="common">Mouse</name>
    <dbReference type="NCBI Taxonomy" id="10090"/>
    <lineage>
        <taxon>Eukaryota</taxon>
        <taxon>Metazoa</taxon>
        <taxon>Chordata</taxon>
        <taxon>Craniata</taxon>
        <taxon>Vertebrata</taxon>
        <taxon>Euteleostomi</taxon>
        <taxon>Mammalia</taxon>
        <taxon>Eutheria</taxon>
        <taxon>Euarchontoglires</taxon>
        <taxon>Glires</taxon>
        <taxon>Rodentia</taxon>
        <taxon>Myomorpha</taxon>
        <taxon>Muroidea</taxon>
        <taxon>Muridae</taxon>
        <taxon>Murinae</taxon>
        <taxon>Mus</taxon>
        <taxon>Mus</taxon>
    </lineage>
</organism>
<evidence type="ECO:0000313" key="3">
    <source>
        <dbReference type="Ensembl" id="ENSMUSP00000158364.2"/>
    </source>
</evidence>
<gene>
    <name evidence="3 4" type="primary">Eif1a</name>
</gene>
<dbReference type="AlphaFoldDB" id="A0A494BB48"/>
<protein>
    <submittedName>
        <fullName evidence="3">Eukaryotic translation initiation factor 1A</fullName>
    </submittedName>
</protein>
<keyword evidence="5" id="KW-1185">Reference proteome</keyword>
<reference evidence="3 5" key="1">
    <citation type="journal article" date="2009" name="PLoS Biol.">
        <title>Lineage-specific biology revealed by a finished genome assembly of the mouse.</title>
        <authorList>
            <consortium name="Mouse Genome Sequencing Consortium"/>
            <person name="Church D.M."/>
            <person name="Goodstadt L."/>
            <person name="Hillier L.W."/>
            <person name="Zody M.C."/>
            <person name="Goldstein S."/>
            <person name="She X."/>
            <person name="Bult C.J."/>
            <person name="Agarwala R."/>
            <person name="Cherry J.L."/>
            <person name="DiCuccio M."/>
            <person name="Hlavina W."/>
            <person name="Kapustin Y."/>
            <person name="Meric P."/>
            <person name="Maglott D."/>
            <person name="Birtle Z."/>
            <person name="Marques A.C."/>
            <person name="Graves T."/>
            <person name="Zhou S."/>
            <person name="Teague B."/>
            <person name="Potamousis K."/>
            <person name="Churas C."/>
            <person name="Place M."/>
            <person name="Herschleb J."/>
            <person name="Runnheim R."/>
            <person name="Forrest D."/>
            <person name="Amos-Landgraf J."/>
            <person name="Schwartz D.C."/>
            <person name="Cheng Z."/>
            <person name="Lindblad-Toh K."/>
            <person name="Eichler E.E."/>
            <person name="Ponting C.P."/>
        </authorList>
    </citation>
    <scope>NUCLEOTIDE SEQUENCE [LARGE SCALE GENOMIC DNA]</scope>
    <source>
        <strain evidence="3 5">C57BL/6J</strain>
    </source>
</reference>
<dbReference type="Bgee" id="ENSMUSG00000057561">
    <property type="expression patterns" value="Expressed in seminal vesicle and 260 other cell types or tissues"/>
</dbReference>
<dbReference type="AGR" id="MGI:95298"/>
<feature type="region of interest" description="Disordered" evidence="1">
    <location>
        <begin position="160"/>
        <end position="193"/>
    </location>
</feature>
<feature type="compositionally biased region" description="Polar residues" evidence="1">
    <location>
        <begin position="181"/>
        <end position="193"/>
    </location>
</feature>
<reference evidence="3" key="4">
    <citation type="submission" date="2025-09" db="UniProtKB">
        <authorList>
            <consortium name="Ensembl"/>
        </authorList>
    </citation>
    <scope>IDENTIFICATION</scope>
    <source>
        <strain evidence="3">C57BL/6J</strain>
    </source>
</reference>
<sequence>MRIITRFSVGKRQLGESGWHVVSTRLRRRPHLPENQARTEVLFCSSQKPGLCNTVCCLWIFYIHSVPVASDLPLLDTSATHPKSIVVLGKESQLLSAGVPHSTPVVALSIMPKNKGKGGKNRRRGRISVSLWAVAVFSSVSHLFPVILPEHRIPISTFAPANRSTLRPPGGTHGDRRTAVSGASSLLPSSGFH</sequence>
<dbReference type="Proteomes" id="UP000000589">
    <property type="component" value="Chromosome 18"/>
</dbReference>
<dbReference type="GeneTree" id="ENSGT00390000008256"/>
<evidence type="ECO:0000313" key="5">
    <source>
        <dbReference type="Proteomes" id="UP000000589"/>
    </source>
</evidence>